<feature type="region of interest" description="Disordered" evidence="8">
    <location>
        <begin position="486"/>
        <end position="505"/>
    </location>
</feature>
<dbReference type="GO" id="GO:0005789">
    <property type="term" value="C:endoplasmic reticulum membrane"/>
    <property type="evidence" value="ECO:0007669"/>
    <property type="project" value="UniProtKB-SubCell"/>
</dbReference>
<keyword evidence="7" id="KW-0012">Acyltransferase</keyword>
<evidence type="ECO:0000313" key="11">
    <source>
        <dbReference type="Proteomes" id="UP000265663"/>
    </source>
</evidence>
<dbReference type="EMBL" id="KE747844">
    <property type="protein sequence ID" value="RMZ74337.1"/>
    <property type="molecule type" value="Genomic_DNA"/>
</dbReference>
<feature type="compositionally biased region" description="Polar residues" evidence="8">
    <location>
        <begin position="38"/>
        <end position="58"/>
    </location>
</feature>
<organism evidence="10 11">
    <name type="scientific">Pyrenophora seminiperda CCB06</name>
    <dbReference type="NCBI Taxonomy" id="1302712"/>
    <lineage>
        <taxon>Eukaryota</taxon>
        <taxon>Fungi</taxon>
        <taxon>Dikarya</taxon>
        <taxon>Ascomycota</taxon>
        <taxon>Pezizomycotina</taxon>
        <taxon>Dothideomycetes</taxon>
        <taxon>Pleosporomycetidae</taxon>
        <taxon>Pleosporales</taxon>
        <taxon>Pleosporineae</taxon>
        <taxon>Pleosporaceae</taxon>
        <taxon>Pyrenophora</taxon>
    </lineage>
</organism>
<comment type="subcellular location">
    <subcellularLocation>
        <location evidence="1">Endomembrane system</location>
        <topology evidence="1">Peripheral membrane protein</topology>
    </subcellularLocation>
    <subcellularLocation>
        <location evidence="2">Endoplasmic reticulum membrane</location>
    </subcellularLocation>
</comment>
<feature type="region of interest" description="Disordered" evidence="8">
    <location>
        <begin position="38"/>
        <end position="78"/>
    </location>
</feature>
<feature type="region of interest" description="Disordered" evidence="8">
    <location>
        <begin position="655"/>
        <end position="684"/>
    </location>
</feature>
<dbReference type="Proteomes" id="UP000265663">
    <property type="component" value="Unassembled WGS sequence"/>
</dbReference>
<keyword evidence="11" id="KW-1185">Reference proteome</keyword>
<dbReference type="PROSITE" id="PS51186">
    <property type="entry name" value="GNAT"/>
    <property type="match status" value="1"/>
</dbReference>
<dbReference type="FunFam" id="3.40.630.30:FF:000048">
    <property type="entry name" value="Glucosamine 6-phosphate N-acetyltransferase"/>
    <property type="match status" value="1"/>
</dbReference>
<accession>A0A3M7MIR2</accession>
<dbReference type="UniPathway" id="UPA00113">
    <property type="reaction ID" value="UER00529"/>
</dbReference>
<evidence type="ECO:0000256" key="3">
    <source>
        <dbReference type="ARBA" id="ARBA00011738"/>
    </source>
</evidence>
<dbReference type="OrthoDB" id="3675887at2759"/>
<evidence type="ECO:0000256" key="5">
    <source>
        <dbReference type="ARBA" id="ARBA00022824"/>
    </source>
</evidence>
<feature type="region of interest" description="Disordered" evidence="8">
    <location>
        <begin position="208"/>
        <end position="247"/>
    </location>
</feature>
<feature type="domain" description="N-acetyltransferase" evidence="9">
    <location>
        <begin position="772"/>
        <end position="916"/>
    </location>
</feature>
<evidence type="ECO:0000256" key="7">
    <source>
        <dbReference type="ARBA" id="ARBA00023315"/>
    </source>
</evidence>
<evidence type="ECO:0000256" key="4">
    <source>
        <dbReference type="ARBA" id="ARBA00022679"/>
    </source>
</evidence>
<gene>
    <name evidence="10" type="ORF">GMOD_00003359</name>
</gene>
<feature type="compositionally biased region" description="Polar residues" evidence="8">
    <location>
        <begin position="108"/>
        <end position="127"/>
    </location>
</feature>
<name>A0A3M7MIR2_9PLEO</name>
<proteinExistence type="predicted"/>
<feature type="compositionally biased region" description="Polar residues" evidence="8">
    <location>
        <begin position="208"/>
        <end position="228"/>
    </location>
</feature>
<evidence type="ECO:0000256" key="2">
    <source>
        <dbReference type="ARBA" id="ARBA00004586"/>
    </source>
</evidence>
<evidence type="ECO:0000313" key="10">
    <source>
        <dbReference type="EMBL" id="RMZ74337.1"/>
    </source>
</evidence>
<dbReference type="GO" id="GO:0006048">
    <property type="term" value="P:UDP-N-acetylglucosamine biosynthetic process"/>
    <property type="evidence" value="ECO:0007669"/>
    <property type="project" value="UniProtKB-UniPathway"/>
</dbReference>
<dbReference type="Gene3D" id="3.40.630.30">
    <property type="match status" value="1"/>
</dbReference>
<dbReference type="InterPro" id="IPR016181">
    <property type="entry name" value="Acyl_CoA_acyltransferase"/>
</dbReference>
<feature type="compositionally biased region" description="Low complexity" evidence="8">
    <location>
        <begin position="59"/>
        <end position="73"/>
    </location>
</feature>
<feature type="region of interest" description="Disordered" evidence="8">
    <location>
        <begin position="584"/>
        <end position="621"/>
    </location>
</feature>
<dbReference type="InterPro" id="IPR000182">
    <property type="entry name" value="GNAT_dom"/>
</dbReference>
<dbReference type="AlphaFoldDB" id="A0A3M7MIR2"/>
<dbReference type="Pfam" id="PF00583">
    <property type="entry name" value="Acetyltransf_1"/>
    <property type="match status" value="1"/>
</dbReference>
<keyword evidence="4 10" id="KW-0808">Transferase</keyword>
<protein>
    <submittedName>
        <fullName evidence="10">Glucosamine 6-phosphate N-acetyltransferase</fullName>
    </submittedName>
</protein>
<comment type="subunit">
    <text evidence="3">Homodimer.</text>
</comment>
<sequence length="916" mass="101088">MISSVSTESLLNAFPMFGHTGWSALEYAGAFEEGRLRNTSATSESLKRISTASTQDENTTPPTTAGTQPTGSGLSSPVQFIDEFGCQQRRKGAFLNHTPRGFEMRTSRPGSARTSQENSSRPGTSHGDTPFKKDRTFTSPFAYSPSACSYISDTHTMHLPKAPFKLDSKHVPSPTSPEVLRSLEKQIRRSSSVPTARILTYEPRSTISSGYISQDDSIGGASSPSSRPQDQKRQRRQTPFKIANPKAARHAPLEPLVAKHRRKASHDTVVELLPQIETDKTGEMGTFGVIQRYFDSQTGGPVSASKTHSPVCSLDPPNNHLPGSEPAILKSNTEPMTISPIDTLVLNEPPPAVPDRSPKRLTIPAFPSYVKSILAIDSDMAVENDVKESPFNEHDYLEDALHVAKKRTSKRIDVGQAGLVGCSQVGRLAPPILSHDALTASADMGLNDLSYYLKHTGPSTETQPTVQEHKKMKKLFKVKQRKSLAARVGSVESSPQGARRQASIPTCAREMTTSGGARHLKIIIPTESPCNTQLISAPASQFRTQRRSRHVSITFDEEMLNPLASPEIEHILAKFEARGRSFSAPVSVSQRSPKKPPQSLKAVPVEDHPLAEPRKIREDQTRARKLRDLQRIKRKPLPSYYGQKEQQVDAVGRALPTPAHTPEPPQSSALELDSGHDEGIEEEREVNELVELQKKVVLLQRQTKELTEALAYIVGLEMDGNTEPEQVLKAFREVQFSPFPVFQLSTMAATDGPLFSTDLISPEVLKALPEGYGCRPLERKDYANGFLDVLRVLTTVGDITEEQWNKRYDWMSARNDEYFLLCITDSSNAIVGTGALIVERKFIHQLGLVGHIEDIAVAKDQQGKKLGLRIIQALDFVAEKVGCYKTILDCSEANEGFYVKCGFKRAGLEMAHYYGR</sequence>
<keyword evidence="5" id="KW-0256">Endoplasmic reticulum</keyword>
<evidence type="ECO:0000256" key="8">
    <source>
        <dbReference type="SAM" id="MobiDB-lite"/>
    </source>
</evidence>
<dbReference type="PANTHER" id="PTHR13355">
    <property type="entry name" value="GLUCOSAMINE 6-PHOSPHATE N-ACETYLTRANSFERASE"/>
    <property type="match status" value="1"/>
</dbReference>
<feature type="region of interest" description="Disordered" evidence="8">
    <location>
        <begin position="92"/>
        <end position="137"/>
    </location>
</feature>
<dbReference type="InterPro" id="IPR039143">
    <property type="entry name" value="GNPNAT1-like"/>
</dbReference>
<keyword evidence="6" id="KW-0472">Membrane</keyword>
<evidence type="ECO:0000256" key="6">
    <source>
        <dbReference type="ARBA" id="ARBA00023136"/>
    </source>
</evidence>
<dbReference type="CDD" id="cd04301">
    <property type="entry name" value="NAT_SF"/>
    <property type="match status" value="1"/>
</dbReference>
<evidence type="ECO:0000259" key="9">
    <source>
        <dbReference type="PROSITE" id="PS51186"/>
    </source>
</evidence>
<dbReference type="GO" id="GO:0004343">
    <property type="term" value="F:glucosamine 6-phosphate N-acetyltransferase activity"/>
    <property type="evidence" value="ECO:0007669"/>
    <property type="project" value="TreeGrafter"/>
</dbReference>
<evidence type="ECO:0000256" key="1">
    <source>
        <dbReference type="ARBA" id="ARBA00004184"/>
    </source>
</evidence>
<dbReference type="SUPFAM" id="SSF55729">
    <property type="entry name" value="Acyl-CoA N-acyltransferases (Nat)"/>
    <property type="match status" value="1"/>
</dbReference>
<dbReference type="PANTHER" id="PTHR13355:SF11">
    <property type="entry name" value="GLUCOSAMINE 6-PHOSPHATE N-ACETYLTRANSFERASE"/>
    <property type="match status" value="1"/>
</dbReference>
<feature type="compositionally biased region" description="Basic and acidic residues" evidence="8">
    <location>
        <begin position="604"/>
        <end position="621"/>
    </location>
</feature>
<reference evidence="10 11" key="1">
    <citation type="journal article" date="2014" name="PLoS ONE">
        <title>De novo Genome Assembly of the Fungal Plant Pathogen Pyrenophora semeniperda.</title>
        <authorList>
            <person name="Soliai M.M."/>
            <person name="Meyer S.E."/>
            <person name="Udall J.A."/>
            <person name="Elzinga D.E."/>
            <person name="Hermansen R.A."/>
            <person name="Bodily P.M."/>
            <person name="Hart A.A."/>
            <person name="Coleman C.E."/>
        </authorList>
    </citation>
    <scope>NUCLEOTIDE SEQUENCE [LARGE SCALE GENOMIC DNA]</scope>
    <source>
        <strain evidence="10 11">CCB06</strain>
        <tissue evidence="10">Mycelium</tissue>
    </source>
</reference>